<dbReference type="HOGENOM" id="CLU_036604_13_3_11"/>
<dbReference type="eggNOG" id="COG1940">
    <property type="taxonomic scope" value="Bacteria"/>
</dbReference>
<dbReference type="Pfam" id="PF00480">
    <property type="entry name" value="ROK"/>
    <property type="match status" value="1"/>
</dbReference>
<dbReference type="PANTHER" id="PTHR18964:SF173">
    <property type="entry name" value="GLUCOKINASE"/>
    <property type="match status" value="1"/>
</dbReference>
<dbReference type="Gene3D" id="3.30.420.40">
    <property type="match status" value="2"/>
</dbReference>
<evidence type="ECO:0000313" key="2">
    <source>
        <dbReference type="EMBL" id="EJD65303.1"/>
    </source>
</evidence>
<dbReference type="InterPro" id="IPR043129">
    <property type="entry name" value="ATPase_NBD"/>
</dbReference>
<comment type="caution">
    <text evidence="2">The sequence shown here is derived from an EMBL/GenBank/DDBJ whole genome shotgun (WGS) entry which is preliminary data.</text>
</comment>
<keyword evidence="3" id="KW-1185">Reference proteome</keyword>
<comment type="similarity">
    <text evidence="1">Belongs to the ROK (NagC/XylR) family.</text>
</comment>
<accession>J0DG45</accession>
<dbReference type="Gene3D" id="1.10.10.10">
    <property type="entry name" value="Winged helix-like DNA-binding domain superfamily/Winged helix DNA-binding domain"/>
    <property type="match status" value="1"/>
</dbReference>
<dbReference type="InterPro" id="IPR036390">
    <property type="entry name" value="WH_DNA-bd_sf"/>
</dbReference>
<dbReference type="OrthoDB" id="3189808at2"/>
<evidence type="ECO:0008006" key="4">
    <source>
        <dbReference type="Google" id="ProtNLM"/>
    </source>
</evidence>
<reference evidence="2 3" key="1">
    <citation type="submission" date="2012-01" db="EMBL/GenBank/DDBJ databases">
        <title>The Genome Sequence of Scardovia wiggsiae F0424.</title>
        <authorList>
            <consortium name="The Broad Institute Genome Sequencing Platform"/>
            <person name="Earl A."/>
            <person name="Ward D."/>
            <person name="Feldgarden M."/>
            <person name="Gevers D."/>
            <person name="Izard J."/>
            <person name="Ganesan A."/>
            <person name="Baranova O.V."/>
            <person name="Blanton J.M."/>
            <person name="Tanner A.C."/>
            <person name="Mathney J."/>
            <person name="Dewhirst F.E."/>
            <person name="Young S.K."/>
            <person name="Zeng Q."/>
            <person name="Gargeya S."/>
            <person name="Fitzgerald M."/>
            <person name="Haas B."/>
            <person name="Abouelleil A."/>
            <person name="Alvarado L."/>
            <person name="Arachchi H.M."/>
            <person name="Berlin A."/>
            <person name="Chapman S.B."/>
            <person name="Gearin G."/>
            <person name="Goldberg J."/>
            <person name="Griggs A."/>
            <person name="Gujja S."/>
            <person name="Hansen M."/>
            <person name="Heiman D."/>
            <person name="Howarth C."/>
            <person name="Larimer J."/>
            <person name="Lui A."/>
            <person name="MacDonald P.J.P."/>
            <person name="McCowen C."/>
            <person name="Montmayeur A."/>
            <person name="Murphy C."/>
            <person name="Neiman D."/>
            <person name="Pearson M."/>
            <person name="Priest M."/>
            <person name="Roberts A."/>
            <person name="Saif S."/>
            <person name="Shea T."/>
            <person name="Sisk P."/>
            <person name="Stolte C."/>
            <person name="Sykes S."/>
            <person name="Wortman J."/>
            <person name="Nusbaum C."/>
            <person name="Birren B."/>
        </authorList>
    </citation>
    <scope>NUCLEOTIDE SEQUENCE [LARGE SCALE GENOMIC DNA]</scope>
    <source>
        <strain evidence="2 3">F0424</strain>
    </source>
</reference>
<gene>
    <name evidence="2" type="ORF">HMPREF9156_00067</name>
</gene>
<dbReference type="AlphaFoldDB" id="J0DG45"/>
<dbReference type="Proteomes" id="UP000006415">
    <property type="component" value="Unassembled WGS sequence"/>
</dbReference>
<evidence type="ECO:0000256" key="1">
    <source>
        <dbReference type="ARBA" id="ARBA00006479"/>
    </source>
</evidence>
<dbReference type="EMBL" id="AGZS01000001">
    <property type="protein sequence ID" value="EJD65303.1"/>
    <property type="molecule type" value="Genomic_DNA"/>
</dbReference>
<name>J0DG45_9BIFI</name>
<dbReference type="STRING" id="857290.HMPREF9156_00067"/>
<organism evidence="2 3">
    <name type="scientific">Scardovia wiggsiae F0424</name>
    <dbReference type="NCBI Taxonomy" id="857290"/>
    <lineage>
        <taxon>Bacteria</taxon>
        <taxon>Bacillati</taxon>
        <taxon>Actinomycetota</taxon>
        <taxon>Actinomycetes</taxon>
        <taxon>Bifidobacteriales</taxon>
        <taxon>Bifidobacteriaceae</taxon>
        <taxon>Scardovia</taxon>
    </lineage>
</organism>
<dbReference type="SUPFAM" id="SSF46785">
    <property type="entry name" value="Winged helix' DNA-binding domain"/>
    <property type="match status" value="1"/>
</dbReference>
<protein>
    <recommendedName>
        <fullName evidence="4">HTH marR-type domain-containing protein</fullName>
    </recommendedName>
</protein>
<dbReference type="Pfam" id="PF13412">
    <property type="entry name" value="HTH_24"/>
    <property type="match status" value="1"/>
</dbReference>
<dbReference type="InterPro" id="IPR000600">
    <property type="entry name" value="ROK"/>
</dbReference>
<proteinExistence type="inferred from homology"/>
<evidence type="ECO:0000313" key="3">
    <source>
        <dbReference type="Proteomes" id="UP000006415"/>
    </source>
</evidence>
<sequence>MRNPFTGSQSSLREANKALLFDTIQKFGSLTQVELAENTGLSTATVSNLVRQLVDDGVFETSSSIRSGRRASLVSISRREGITAGFCIGVRSLDLCITDSANTLLAQHSLPLGARHQADSTLERSAVLLKETLTSIDASADELIGIGVGLSAPVDYKLQRISVSGILPGWEDVDIHGYYSSIFHVKTTIDNDANLAALAQLRLSSPEEREADFVFINAGDGIGSGIVVNGQIMRGATGMAGEIGHIQVDPLGGVCSCGNRGCLNTVVNEQRLVSLLAVTHGNITTLDDLIEQANSGDAGCRRVISDAALRIGTAVADLCISVDPEVIILGGKLAAARDSFFDSFQESVQRLLFPEVLTPIKIILADPSLTRPERGAALLGLESASSISRIKLDSIAAQDVDTGTARKEGPHDR</sequence>
<dbReference type="SUPFAM" id="SSF53067">
    <property type="entry name" value="Actin-like ATPase domain"/>
    <property type="match status" value="1"/>
</dbReference>
<dbReference type="eggNOG" id="COG1846">
    <property type="taxonomic scope" value="Bacteria"/>
</dbReference>
<dbReference type="PANTHER" id="PTHR18964">
    <property type="entry name" value="ROK (REPRESSOR, ORF, KINASE) FAMILY"/>
    <property type="match status" value="1"/>
</dbReference>
<dbReference type="InterPro" id="IPR036388">
    <property type="entry name" value="WH-like_DNA-bd_sf"/>
</dbReference>
<dbReference type="RefSeq" id="WP_007147135.1">
    <property type="nucleotide sequence ID" value="NZ_AKCI01000001.1"/>
</dbReference>